<accession>A0ABT4LG81</accession>
<dbReference type="NCBIfam" id="NF004770">
    <property type="entry name" value="PRK06108.1"/>
    <property type="match status" value="1"/>
</dbReference>
<organism evidence="9 10">
    <name type="scientific">Kiloniella laminariae</name>
    <dbReference type="NCBI Taxonomy" id="454162"/>
    <lineage>
        <taxon>Bacteria</taxon>
        <taxon>Pseudomonadati</taxon>
        <taxon>Pseudomonadota</taxon>
        <taxon>Alphaproteobacteria</taxon>
        <taxon>Rhodospirillales</taxon>
        <taxon>Kiloniellaceae</taxon>
        <taxon>Kiloniella</taxon>
    </lineage>
</organism>
<sequence>MVYEISRTAGKLERSHIRAVMEHGFGKEGVIPLWFGESDEPTPEFIKEAGKAAIDANFTTYPPSAGLPVLRKAISRYMTELYGTQISDQQITVAASGMQGVMLSFQCLLNPGDKVKIISPIWPNAANAARLLGADVSSFLLQRDEAGKWSLNLERLFSDCDAGCKLLYLNSPNNPTGWVATREELVAILDYCRKRGIWLVCDDVYGRMVYEGKSAPSVAEIMTAEDQVILLNSFSKAWNMTGWRLGWITAPPEIGLSLARMTEFNISGAAPFIQKAGVAAIEQGEAFIQANRAALKQRRDLVCEGLAAFSRVTIPVPEAAFYAYFSVEGVEDPFAYAIEILDKTGVGIVPGSAFAHDGPYFRMCFACSPGLLSEALTRLEPHLNR</sequence>
<gene>
    <name evidence="9" type="ORF">O4H49_04920</name>
</gene>
<keyword evidence="5" id="KW-0663">Pyridoxal phosphate</keyword>
<comment type="catalytic activity">
    <reaction evidence="6">
        <text>L-aspartate + 2-oxoglutarate = oxaloacetate + L-glutamate</text>
        <dbReference type="Rhea" id="RHEA:21824"/>
        <dbReference type="ChEBI" id="CHEBI:16452"/>
        <dbReference type="ChEBI" id="CHEBI:16810"/>
        <dbReference type="ChEBI" id="CHEBI:29985"/>
        <dbReference type="ChEBI" id="CHEBI:29991"/>
        <dbReference type="EC" id="2.6.1.1"/>
    </reaction>
</comment>
<keyword evidence="4 7" id="KW-0808">Transferase</keyword>
<feature type="domain" description="Aminotransferase class I/classII large" evidence="8">
    <location>
        <begin position="35"/>
        <end position="379"/>
    </location>
</feature>
<reference evidence="9" key="1">
    <citation type="submission" date="2022-12" db="EMBL/GenBank/DDBJ databases">
        <title>Bacterial isolates from different developmental stages of Nematostella vectensis.</title>
        <authorList>
            <person name="Fraune S."/>
        </authorList>
    </citation>
    <scope>NUCLEOTIDE SEQUENCE</scope>
    <source>
        <strain evidence="9">G21630-S1</strain>
    </source>
</reference>
<dbReference type="InterPro" id="IPR015424">
    <property type="entry name" value="PyrdxlP-dep_Trfase"/>
</dbReference>
<dbReference type="SUPFAM" id="SSF53383">
    <property type="entry name" value="PLP-dependent transferases"/>
    <property type="match status" value="1"/>
</dbReference>
<dbReference type="InterPro" id="IPR050596">
    <property type="entry name" value="AspAT/PAT-like"/>
</dbReference>
<protein>
    <recommendedName>
        <fullName evidence="7">Aminotransferase</fullName>
        <ecNumber evidence="7">2.6.1.-</ecNumber>
    </recommendedName>
</protein>
<evidence type="ECO:0000256" key="6">
    <source>
        <dbReference type="ARBA" id="ARBA00049185"/>
    </source>
</evidence>
<evidence type="ECO:0000259" key="8">
    <source>
        <dbReference type="Pfam" id="PF00155"/>
    </source>
</evidence>
<dbReference type="PANTHER" id="PTHR46383">
    <property type="entry name" value="ASPARTATE AMINOTRANSFERASE"/>
    <property type="match status" value="1"/>
</dbReference>
<evidence type="ECO:0000256" key="2">
    <source>
        <dbReference type="ARBA" id="ARBA00007441"/>
    </source>
</evidence>
<dbReference type="PROSITE" id="PS00105">
    <property type="entry name" value="AA_TRANSFER_CLASS_1"/>
    <property type="match status" value="1"/>
</dbReference>
<dbReference type="GO" id="GO:0008483">
    <property type="term" value="F:transaminase activity"/>
    <property type="evidence" value="ECO:0007669"/>
    <property type="project" value="UniProtKB-KW"/>
</dbReference>
<dbReference type="EMBL" id="JAPWGY010000002">
    <property type="protein sequence ID" value="MCZ4280105.1"/>
    <property type="molecule type" value="Genomic_DNA"/>
</dbReference>
<comment type="cofactor">
    <cofactor evidence="1 7">
        <name>pyridoxal 5'-phosphate</name>
        <dbReference type="ChEBI" id="CHEBI:597326"/>
    </cofactor>
</comment>
<keyword evidence="3 7" id="KW-0032">Aminotransferase</keyword>
<name>A0ABT4LG81_9PROT</name>
<evidence type="ECO:0000256" key="1">
    <source>
        <dbReference type="ARBA" id="ARBA00001933"/>
    </source>
</evidence>
<evidence type="ECO:0000256" key="7">
    <source>
        <dbReference type="RuleBase" id="RU000481"/>
    </source>
</evidence>
<dbReference type="Pfam" id="PF00155">
    <property type="entry name" value="Aminotran_1_2"/>
    <property type="match status" value="1"/>
</dbReference>
<evidence type="ECO:0000313" key="9">
    <source>
        <dbReference type="EMBL" id="MCZ4280105.1"/>
    </source>
</evidence>
<comment type="similarity">
    <text evidence="2 7">Belongs to the class-I pyridoxal-phosphate-dependent aminotransferase family.</text>
</comment>
<keyword evidence="10" id="KW-1185">Reference proteome</keyword>
<dbReference type="InterPro" id="IPR004839">
    <property type="entry name" value="Aminotransferase_I/II_large"/>
</dbReference>
<dbReference type="Gene3D" id="3.40.640.10">
    <property type="entry name" value="Type I PLP-dependent aspartate aminotransferase-like (Major domain)"/>
    <property type="match status" value="1"/>
</dbReference>
<dbReference type="CDD" id="cd00609">
    <property type="entry name" value="AAT_like"/>
    <property type="match status" value="1"/>
</dbReference>
<dbReference type="InterPro" id="IPR015421">
    <property type="entry name" value="PyrdxlP-dep_Trfase_major"/>
</dbReference>
<evidence type="ECO:0000256" key="3">
    <source>
        <dbReference type="ARBA" id="ARBA00022576"/>
    </source>
</evidence>
<evidence type="ECO:0000256" key="5">
    <source>
        <dbReference type="ARBA" id="ARBA00022898"/>
    </source>
</evidence>
<dbReference type="InterPro" id="IPR015422">
    <property type="entry name" value="PyrdxlP-dep_Trfase_small"/>
</dbReference>
<dbReference type="RefSeq" id="WP_269422317.1">
    <property type="nucleotide sequence ID" value="NZ_JAPWGY010000002.1"/>
</dbReference>
<dbReference type="Proteomes" id="UP001069802">
    <property type="component" value="Unassembled WGS sequence"/>
</dbReference>
<evidence type="ECO:0000313" key="10">
    <source>
        <dbReference type="Proteomes" id="UP001069802"/>
    </source>
</evidence>
<dbReference type="InterPro" id="IPR004838">
    <property type="entry name" value="NHTrfase_class1_PyrdxlP-BS"/>
</dbReference>
<evidence type="ECO:0000256" key="4">
    <source>
        <dbReference type="ARBA" id="ARBA00022679"/>
    </source>
</evidence>
<proteinExistence type="inferred from homology"/>
<dbReference type="EC" id="2.6.1.-" evidence="7"/>
<comment type="caution">
    <text evidence="9">The sequence shown here is derived from an EMBL/GenBank/DDBJ whole genome shotgun (WGS) entry which is preliminary data.</text>
</comment>
<dbReference type="Gene3D" id="3.90.1150.10">
    <property type="entry name" value="Aspartate Aminotransferase, domain 1"/>
    <property type="match status" value="1"/>
</dbReference>